<organism evidence="2 3">
    <name type="scientific">Streptomyces guryensis</name>
    <dbReference type="NCBI Taxonomy" id="2886947"/>
    <lineage>
        <taxon>Bacteria</taxon>
        <taxon>Bacillati</taxon>
        <taxon>Actinomycetota</taxon>
        <taxon>Actinomycetes</taxon>
        <taxon>Kitasatosporales</taxon>
        <taxon>Streptomycetaceae</taxon>
        <taxon>Streptomyces</taxon>
    </lineage>
</organism>
<evidence type="ECO:0000313" key="3">
    <source>
        <dbReference type="Proteomes" id="UP001108029"/>
    </source>
</evidence>
<dbReference type="Pfam" id="PF13700">
    <property type="entry name" value="DUF4158"/>
    <property type="match status" value="1"/>
</dbReference>
<dbReference type="EMBL" id="JAJSBI010000001">
    <property type="protein sequence ID" value="MCD9872747.1"/>
    <property type="molecule type" value="Genomic_DNA"/>
</dbReference>
<evidence type="ECO:0000259" key="1">
    <source>
        <dbReference type="Pfam" id="PF13700"/>
    </source>
</evidence>
<comment type="caution">
    <text evidence="2">The sequence shown here is derived from an EMBL/GenBank/DDBJ whole genome shotgun (WGS) entry which is preliminary data.</text>
</comment>
<proteinExistence type="predicted"/>
<name>A0A9Q3VJ96_9ACTN</name>
<dbReference type="Proteomes" id="UP001108029">
    <property type="component" value="Unassembled WGS sequence"/>
</dbReference>
<feature type="domain" description="DUF4158" evidence="1">
    <location>
        <begin position="2"/>
        <end position="87"/>
    </location>
</feature>
<gene>
    <name evidence="2" type="ORF">LJ657_03510</name>
</gene>
<evidence type="ECO:0000313" key="2">
    <source>
        <dbReference type="EMBL" id="MCD9872747.1"/>
    </source>
</evidence>
<dbReference type="AlphaFoldDB" id="A0A9Q3VJ96"/>
<dbReference type="InterPro" id="IPR025296">
    <property type="entry name" value="DUF4158"/>
</dbReference>
<reference evidence="2" key="1">
    <citation type="submission" date="2021-12" db="EMBL/GenBank/DDBJ databases">
        <authorList>
            <person name="Lee J.-H."/>
            <person name="Kim S.-B."/>
        </authorList>
    </citation>
    <scope>NUCLEOTIDE SEQUENCE</scope>
    <source>
        <strain evidence="2">NR30</strain>
    </source>
</reference>
<protein>
    <submittedName>
        <fullName evidence="2">DUF4158 domain-containing protein</fullName>
    </submittedName>
</protein>
<keyword evidence="3" id="KW-1185">Reference proteome</keyword>
<sequence>MARQLGLPVEVLRGYGVSREQTRTDHLRQVAKYLGWRPAKSLELKELDEFLLARAMEHDSPSLLFRLGCEYLRSATVIPHGVVTLLEKVGTARQAAERETHARVAHLLTSERAQGLDGLLVVDPKLKSSRLHWMVIGPVQALPNSLGGEVEKLKFLRCLDADTLDMSVLPAEQRRHLAQIGRRLTAQALVRREPNRRHPILLTLLAQSAVDVLDSVVQLFDQTLSGSESRARIKLRDELAERAKTPEDRLALLDEILPVLADVGIADEDVGKLLREKIGMDRIRAAHASTSLRLPRASAHAGPLLHLHPPVPPRCWRRCGSRAEPRRSR</sequence>
<accession>A0A9Q3VJ96</accession>